<gene>
    <name evidence="8" type="ORF">PCOR1329_LOCUS31290</name>
</gene>
<dbReference type="Proteomes" id="UP001189429">
    <property type="component" value="Unassembled WGS sequence"/>
</dbReference>
<dbReference type="InterPro" id="IPR011992">
    <property type="entry name" value="EF-hand-dom_pair"/>
</dbReference>
<reference evidence="8" key="1">
    <citation type="submission" date="2023-10" db="EMBL/GenBank/DDBJ databases">
        <authorList>
            <person name="Chen Y."/>
            <person name="Shah S."/>
            <person name="Dougan E. K."/>
            <person name="Thang M."/>
            <person name="Chan C."/>
        </authorList>
    </citation>
    <scope>NUCLEOTIDE SEQUENCE [LARGE SCALE GENOMIC DNA]</scope>
</reference>
<dbReference type="InterPro" id="IPR018247">
    <property type="entry name" value="EF_Hand_1_Ca_BS"/>
</dbReference>
<keyword evidence="4" id="KW-0106">Calcium</keyword>
<sequence length="1053" mass="116176">MVMDYPSRVSTPGGPARRRPSSCGQLAPLEPCKAGRKSLPPSPNEGGEPLMAARRSMPQFPMSSQRGEIADARLTGPVSRRASKHSKLPRVSSTGTLLPQPNARRMSTNDMFQKSPAQIQKSLSKACLQRRHSIADTPASGALQASRSDFPQKLQPRSLEMWGAYSALTDQLPRMDPGTEFLDWPTQCVAGFVNPPKRRASLLASTLLGSLQKPSPKQQQQQQQHQQDQKDVDDFGLDHDEACSEGQRSSSPRETTRHVLSMPEVPAQVPGPDEATSGETQASSPPEATKENTRVHGPHEAMSEDTRVPSAKGSISGVSVDADDLGVKVPLAPTLEEIYASYTDDQWEGHDRIMSLAFKRFAVEGASEIARESLHDAFVHMGFLTSTQKSAVDVTSGLSKFQNLDYIDFCDCANEFASRERAAVRQSAAAFLAQRGGDADAVVDQLQEFLRSAGLYIPYGNVVAAREAAGLGHMHPEDMSTEDLMATLAACKMKEGFTKEEVAAAHEVFEELDQVLVQHVSASRWGPMAQASQLVDGLLKFTGLYCVDYLDALVEIMPSESAAEQQGLSFHEFLVWARRLRDPMMKDLWKCFEDLEKSGSGEIQLDTAISIAAKFGITLLTDAVDEILADLDMEKDSPFDFGALVQFIGAAREKHGFSTSEQEDLDAAFEKFDNDGEGELSHLQVLDLLRYQGNNTSVEQANVMMNRVDYNGNGSMDRDEFLRLMRLMREQDVLSARKSFDELSSKTGQLPTASVKDALANLQLFPRSSMLAELLREMPPDLCFSSFMRLHDQCRFRVNLDFRKSAGFPEKTLKEINHIWSGGESEKHFITLSELLWMCTDSHAIPVNTQEGRTQLLQRVTASREAAIAAGASEDEVSRGSTTDVGYYTFLHLIRGIVRESEEDIVNREKDAVSSARFESGVTAEVRRIFCDFAEHKEIKKSTWKHIMAMGGRPIDKLLARLTMVPAIPEVALPIMLKSMGAKVPSSKMQDISNFLAQSRSQVEADENTVHFSTFLRLLRWMLDADFAGISAVIESLKVDGNGTSSSSPKGKR</sequence>
<keyword evidence="3" id="KW-0677">Repeat</keyword>
<dbReference type="EMBL" id="CAUYUJ010012270">
    <property type="protein sequence ID" value="CAK0833677.1"/>
    <property type="molecule type" value="Genomic_DNA"/>
</dbReference>
<feature type="domain" description="EF-hand" evidence="7">
    <location>
        <begin position="660"/>
        <end position="695"/>
    </location>
</feature>
<dbReference type="InterPro" id="IPR002048">
    <property type="entry name" value="EF_hand_dom"/>
</dbReference>
<dbReference type="SMART" id="SM00054">
    <property type="entry name" value="EFh"/>
    <property type="match status" value="4"/>
</dbReference>
<evidence type="ECO:0000256" key="4">
    <source>
        <dbReference type="ARBA" id="ARBA00022837"/>
    </source>
</evidence>
<keyword evidence="2" id="KW-0479">Metal-binding</keyword>
<dbReference type="CDD" id="cd00051">
    <property type="entry name" value="EFh"/>
    <property type="match status" value="1"/>
</dbReference>
<protein>
    <recommendedName>
        <fullName evidence="1">Calmodulin</fullName>
    </recommendedName>
</protein>
<organism evidence="8 9">
    <name type="scientific">Prorocentrum cordatum</name>
    <dbReference type="NCBI Taxonomy" id="2364126"/>
    <lineage>
        <taxon>Eukaryota</taxon>
        <taxon>Sar</taxon>
        <taxon>Alveolata</taxon>
        <taxon>Dinophyceae</taxon>
        <taxon>Prorocentrales</taxon>
        <taxon>Prorocentraceae</taxon>
        <taxon>Prorocentrum</taxon>
    </lineage>
</organism>
<keyword evidence="9" id="KW-1185">Reference proteome</keyword>
<evidence type="ECO:0000313" key="9">
    <source>
        <dbReference type="Proteomes" id="UP001189429"/>
    </source>
</evidence>
<dbReference type="Gene3D" id="1.10.238.10">
    <property type="entry name" value="EF-hand"/>
    <property type="match status" value="2"/>
</dbReference>
<dbReference type="PANTHER" id="PTHR23048">
    <property type="entry name" value="MYOSIN LIGHT CHAIN 1, 3"/>
    <property type="match status" value="1"/>
</dbReference>
<name>A0ABN9SP67_9DINO</name>
<keyword evidence="5" id="KW-0007">Acetylation</keyword>
<proteinExistence type="predicted"/>
<feature type="domain" description="EF-hand" evidence="7">
    <location>
        <begin position="696"/>
        <end position="731"/>
    </location>
</feature>
<evidence type="ECO:0000256" key="2">
    <source>
        <dbReference type="ARBA" id="ARBA00022723"/>
    </source>
</evidence>
<dbReference type="Pfam" id="PF13499">
    <property type="entry name" value="EF-hand_7"/>
    <property type="match status" value="1"/>
</dbReference>
<comment type="caution">
    <text evidence="8">The sequence shown here is derived from an EMBL/GenBank/DDBJ whole genome shotgun (WGS) entry which is preliminary data.</text>
</comment>
<feature type="compositionally biased region" description="Basic and acidic residues" evidence="6">
    <location>
        <begin position="288"/>
        <end position="307"/>
    </location>
</feature>
<feature type="region of interest" description="Disordered" evidence="6">
    <location>
        <begin position="1"/>
        <end position="103"/>
    </location>
</feature>
<evidence type="ECO:0000256" key="6">
    <source>
        <dbReference type="SAM" id="MobiDB-lite"/>
    </source>
</evidence>
<feature type="compositionally biased region" description="Polar residues" evidence="6">
    <location>
        <begin position="91"/>
        <end position="103"/>
    </location>
</feature>
<evidence type="ECO:0000259" key="7">
    <source>
        <dbReference type="PROSITE" id="PS50222"/>
    </source>
</evidence>
<feature type="region of interest" description="Disordered" evidence="6">
    <location>
        <begin position="211"/>
        <end position="317"/>
    </location>
</feature>
<dbReference type="SUPFAM" id="SSF47473">
    <property type="entry name" value="EF-hand"/>
    <property type="match status" value="1"/>
</dbReference>
<dbReference type="PANTHER" id="PTHR23048:SF0">
    <property type="entry name" value="CALMODULIN LIKE 3"/>
    <property type="match status" value="1"/>
</dbReference>
<evidence type="ECO:0000256" key="3">
    <source>
        <dbReference type="ARBA" id="ARBA00022737"/>
    </source>
</evidence>
<feature type="compositionally biased region" description="Basic and acidic residues" evidence="6">
    <location>
        <begin position="227"/>
        <end position="242"/>
    </location>
</feature>
<dbReference type="PROSITE" id="PS00018">
    <property type="entry name" value="EF_HAND_1"/>
    <property type="match status" value="1"/>
</dbReference>
<evidence type="ECO:0000256" key="1">
    <source>
        <dbReference type="ARBA" id="ARBA00020786"/>
    </source>
</evidence>
<dbReference type="InterPro" id="IPR050230">
    <property type="entry name" value="CALM/Myosin/TropC-like"/>
</dbReference>
<evidence type="ECO:0000313" key="8">
    <source>
        <dbReference type="EMBL" id="CAK0833677.1"/>
    </source>
</evidence>
<feature type="compositionally biased region" description="Polar residues" evidence="6">
    <location>
        <begin position="277"/>
        <end position="286"/>
    </location>
</feature>
<accession>A0ABN9SP67</accession>
<dbReference type="PROSITE" id="PS50222">
    <property type="entry name" value="EF_HAND_2"/>
    <property type="match status" value="2"/>
</dbReference>
<evidence type="ECO:0000256" key="5">
    <source>
        <dbReference type="ARBA" id="ARBA00022990"/>
    </source>
</evidence>